<evidence type="ECO:0000313" key="3">
    <source>
        <dbReference type="EMBL" id="KAK6125570.1"/>
    </source>
</evidence>
<feature type="domain" description="HAT C-terminal dimerisation" evidence="2">
    <location>
        <begin position="173"/>
        <end position="235"/>
    </location>
</feature>
<reference evidence="3 4" key="1">
    <citation type="journal article" date="2021" name="Comput. Struct. Biotechnol. J.">
        <title>De novo genome assembly of the potent medicinal plant Rehmannia glutinosa using nanopore technology.</title>
        <authorList>
            <person name="Ma L."/>
            <person name="Dong C."/>
            <person name="Song C."/>
            <person name="Wang X."/>
            <person name="Zheng X."/>
            <person name="Niu Y."/>
            <person name="Chen S."/>
            <person name="Feng W."/>
        </authorList>
    </citation>
    <scope>NUCLEOTIDE SEQUENCE [LARGE SCALE GENOMIC DNA]</scope>
    <source>
        <strain evidence="3">DH-2019</strain>
    </source>
</reference>
<comment type="caution">
    <text evidence="3">The sequence shown here is derived from an EMBL/GenBank/DDBJ whole genome shotgun (WGS) entry which is preliminary data.</text>
</comment>
<dbReference type="InterPro" id="IPR008906">
    <property type="entry name" value="HATC_C_dom"/>
</dbReference>
<accession>A0ABR0US80</accession>
<evidence type="ECO:0000256" key="1">
    <source>
        <dbReference type="SAM" id="MobiDB-lite"/>
    </source>
</evidence>
<dbReference type="SUPFAM" id="SSF53098">
    <property type="entry name" value="Ribonuclease H-like"/>
    <property type="match status" value="1"/>
</dbReference>
<gene>
    <name evidence="3" type="ORF">DH2020_040686</name>
</gene>
<dbReference type="Proteomes" id="UP001318860">
    <property type="component" value="Unassembled WGS sequence"/>
</dbReference>
<feature type="compositionally biased region" description="Acidic residues" evidence="1">
    <location>
        <begin position="290"/>
        <end position="314"/>
    </location>
</feature>
<evidence type="ECO:0000259" key="2">
    <source>
        <dbReference type="Pfam" id="PF05699"/>
    </source>
</evidence>
<dbReference type="InterPro" id="IPR012337">
    <property type="entry name" value="RNaseH-like_sf"/>
</dbReference>
<dbReference type="PANTHER" id="PTHR32166">
    <property type="entry name" value="OSJNBA0013A04.12 PROTEIN"/>
    <property type="match status" value="1"/>
</dbReference>
<name>A0ABR0US80_REHGL</name>
<dbReference type="Pfam" id="PF05699">
    <property type="entry name" value="Dimer_Tnp_hAT"/>
    <property type="match status" value="1"/>
</dbReference>
<protein>
    <recommendedName>
        <fullName evidence="2">HAT C-terminal dimerisation domain-containing protein</fullName>
    </recommendedName>
</protein>
<sequence length="334" mass="38169">MFSSSEWDECKWSKTVKGQASYNTVMAIGFWNGVTSCLTVFAPLVKVLRIADADRKPSMGFLYGELQQAKEDIKNALNNYSKNYDPILDIMDAKIKGRVDTPLHLMAYLLNPYYHYKDPNIILDQVISDGVLDCLDIICHGNFDLMNKVMNVELPIYKTKGGVFAKPIAAKGSNWWLNYGHGTPNLQRIAIRILSLTTSSSGCERNWSAFEGIHTKKRNRLDVSRLNNLVYVQFNSRLLNKRKRGKEKDVDVLLASDASKAQDWIIPRLYDDEDELGDGIDGDTSRVRELEEDDFESEDEEEVNENDFEFESDEERVLENYGEEEEDPFGIATF</sequence>
<organism evidence="3 4">
    <name type="scientific">Rehmannia glutinosa</name>
    <name type="common">Chinese foxglove</name>
    <dbReference type="NCBI Taxonomy" id="99300"/>
    <lineage>
        <taxon>Eukaryota</taxon>
        <taxon>Viridiplantae</taxon>
        <taxon>Streptophyta</taxon>
        <taxon>Embryophyta</taxon>
        <taxon>Tracheophyta</taxon>
        <taxon>Spermatophyta</taxon>
        <taxon>Magnoliopsida</taxon>
        <taxon>eudicotyledons</taxon>
        <taxon>Gunneridae</taxon>
        <taxon>Pentapetalae</taxon>
        <taxon>asterids</taxon>
        <taxon>lamiids</taxon>
        <taxon>Lamiales</taxon>
        <taxon>Orobanchaceae</taxon>
        <taxon>Rehmannieae</taxon>
        <taxon>Rehmannia</taxon>
    </lineage>
</organism>
<keyword evidence="4" id="KW-1185">Reference proteome</keyword>
<dbReference type="PANTHER" id="PTHR32166:SF74">
    <property type="entry name" value="OS05G0256350 PROTEIN"/>
    <property type="match status" value="1"/>
</dbReference>
<proteinExistence type="predicted"/>
<feature type="region of interest" description="Disordered" evidence="1">
    <location>
        <begin position="275"/>
        <end position="314"/>
    </location>
</feature>
<dbReference type="EMBL" id="JABTTQ020002190">
    <property type="protein sequence ID" value="KAK6125570.1"/>
    <property type="molecule type" value="Genomic_DNA"/>
</dbReference>
<evidence type="ECO:0000313" key="4">
    <source>
        <dbReference type="Proteomes" id="UP001318860"/>
    </source>
</evidence>